<sequence length="193" mass="22399">MRTQKKHKVNYGTPFFQVGKRLRKSVLFLFFLFNKSFFAQLNTDTAALFTNRTATTIFISKEIKTCNISRMIYSQELVRSEIRRKKKKTSKSISKYSEKYSIIKIERPVRKRTDPFFKPVSSDDCLLIRYSEDSTFIITSFHYAGLKAANITDKYSFTDARAIGLSDCFFSAGYCITPDRYSFNSARPPPFPT</sequence>
<dbReference type="Proteomes" id="UP000184108">
    <property type="component" value="Unassembled WGS sequence"/>
</dbReference>
<evidence type="ECO:0000313" key="3">
    <source>
        <dbReference type="Proteomes" id="UP000184108"/>
    </source>
</evidence>
<reference evidence="3" key="1">
    <citation type="submission" date="2016-11" db="EMBL/GenBank/DDBJ databases">
        <authorList>
            <person name="Varghese N."/>
            <person name="Submissions S."/>
        </authorList>
    </citation>
    <scope>NUCLEOTIDE SEQUENCE [LARGE SCALE GENOMIC DNA]</scope>
    <source>
        <strain evidence="3">YR203</strain>
    </source>
</reference>
<feature type="chain" id="PRO_5012635257" evidence="1">
    <location>
        <begin position="40"/>
        <end position="193"/>
    </location>
</feature>
<keyword evidence="1" id="KW-0732">Signal</keyword>
<evidence type="ECO:0000313" key="2">
    <source>
        <dbReference type="EMBL" id="SHF59972.1"/>
    </source>
</evidence>
<accession>A0A1M5CZN4</accession>
<protein>
    <submittedName>
        <fullName evidence="2">Uncharacterized protein</fullName>
    </submittedName>
</protein>
<gene>
    <name evidence="2" type="ORF">SAMN02787073_2426</name>
</gene>
<evidence type="ECO:0000256" key="1">
    <source>
        <dbReference type="SAM" id="SignalP"/>
    </source>
</evidence>
<dbReference type="AlphaFoldDB" id="A0A1M5CZN4"/>
<feature type="signal peptide" evidence="1">
    <location>
        <begin position="1"/>
        <end position="39"/>
    </location>
</feature>
<proteinExistence type="predicted"/>
<name>A0A1M5CZN4_9FLAO</name>
<organism evidence="2 3">
    <name type="scientific">Chryseobacterium vrystaatense</name>
    <dbReference type="NCBI Taxonomy" id="307480"/>
    <lineage>
        <taxon>Bacteria</taxon>
        <taxon>Pseudomonadati</taxon>
        <taxon>Bacteroidota</taxon>
        <taxon>Flavobacteriia</taxon>
        <taxon>Flavobacteriales</taxon>
        <taxon>Weeksellaceae</taxon>
        <taxon>Chryseobacterium group</taxon>
        <taxon>Chryseobacterium</taxon>
    </lineage>
</organism>
<dbReference type="EMBL" id="FQVE01000003">
    <property type="protein sequence ID" value="SHF59972.1"/>
    <property type="molecule type" value="Genomic_DNA"/>
</dbReference>